<dbReference type="Proteomes" id="UP000053097">
    <property type="component" value="Unassembled WGS sequence"/>
</dbReference>
<organism evidence="2 3">
    <name type="scientific">Ooceraea biroi</name>
    <name type="common">Clonal raider ant</name>
    <name type="synonym">Cerapachys biroi</name>
    <dbReference type="NCBI Taxonomy" id="2015173"/>
    <lineage>
        <taxon>Eukaryota</taxon>
        <taxon>Metazoa</taxon>
        <taxon>Ecdysozoa</taxon>
        <taxon>Arthropoda</taxon>
        <taxon>Hexapoda</taxon>
        <taxon>Insecta</taxon>
        <taxon>Pterygota</taxon>
        <taxon>Neoptera</taxon>
        <taxon>Endopterygota</taxon>
        <taxon>Hymenoptera</taxon>
        <taxon>Apocrita</taxon>
        <taxon>Aculeata</taxon>
        <taxon>Formicoidea</taxon>
        <taxon>Formicidae</taxon>
        <taxon>Dorylinae</taxon>
        <taxon>Ooceraea</taxon>
    </lineage>
</organism>
<sequence>HSARNAQTNTTNQVTSINTDQGLLRPAERTRGANHSGTVNPSPRVNPAGARLILQDYVTPQCLNADSSLLPSPCETPLRSLRALALPRRTVAGRNSTVIPNNYLQLGQEAQADSCIREYARTSSRLPAPAEASKLREEACVNDFGRFVHTGNVHCKGPVHKGALNPPATR</sequence>
<proteinExistence type="predicted"/>
<reference evidence="2 3" key="1">
    <citation type="journal article" date="2014" name="Curr. Biol.">
        <title>The genome of the clonal raider ant Cerapachys biroi.</title>
        <authorList>
            <person name="Oxley P.R."/>
            <person name="Ji L."/>
            <person name="Fetter-Pruneda I."/>
            <person name="McKenzie S.K."/>
            <person name="Li C."/>
            <person name="Hu H."/>
            <person name="Zhang G."/>
            <person name="Kronauer D.J."/>
        </authorList>
    </citation>
    <scope>NUCLEOTIDE SEQUENCE [LARGE SCALE GENOMIC DNA]</scope>
</reference>
<protein>
    <submittedName>
        <fullName evidence="2">Uncharacterized protein</fullName>
    </submittedName>
</protein>
<dbReference type="EMBL" id="KK107499">
    <property type="protein sequence ID" value="EZA49798.1"/>
    <property type="molecule type" value="Genomic_DNA"/>
</dbReference>
<evidence type="ECO:0000313" key="2">
    <source>
        <dbReference type="EMBL" id="EZA49798.1"/>
    </source>
</evidence>
<gene>
    <name evidence="2" type="ORF">X777_11671</name>
</gene>
<dbReference type="AlphaFoldDB" id="A0A026W1A6"/>
<feature type="region of interest" description="Disordered" evidence="1">
    <location>
        <begin position="1"/>
        <end position="25"/>
    </location>
</feature>
<evidence type="ECO:0000256" key="1">
    <source>
        <dbReference type="SAM" id="MobiDB-lite"/>
    </source>
</evidence>
<feature type="compositionally biased region" description="Polar residues" evidence="1">
    <location>
        <begin position="1"/>
        <end position="21"/>
    </location>
</feature>
<keyword evidence="3" id="KW-1185">Reference proteome</keyword>
<evidence type="ECO:0000313" key="3">
    <source>
        <dbReference type="Proteomes" id="UP000053097"/>
    </source>
</evidence>
<name>A0A026W1A6_OOCBI</name>
<accession>A0A026W1A6</accession>
<feature type="non-terminal residue" evidence="2">
    <location>
        <position position="1"/>
    </location>
</feature>